<evidence type="ECO:0000256" key="10">
    <source>
        <dbReference type="ARBA" id="ARBA00022989"/>
    </source>
</evidence>
<dbReference type="PANTHER" id="PTHR11048">
    <property type="entry name" value="PRENYLTRANSFERASES"/>
    <property type="match status" value="1"/>
</dbReference>
<comment type="pathway">
    <text evidence="12">Cofactor biosynthesis; ubiquinone biosynthesis.</text>
</comment>
<sequence length="296" mass="33249">MRTLVTQQLDKLWPAWIHWVQLTRLDRPIGSYLLLWPTLAALIIAAHGMPALGNVVIFVVGVFLMRSAGCVINDFADRKIDGHVKRTKDRPLATGKLTSKQALTGFAMLISCAFVLVLMTNPFTIALSFAGLALASIYPFMKRHTHMPQLFLGAAYSWSIPMAFAAQSNELPQVVWLLYCANLTWTVAFDTMYAMVDRDDDLRIGVKSTAVLLGDLDVAAVASLMAITGLFYLLAGQQLQLGLYFYLGWALAQAFAAWQIWHIRQRQREDCFRMFRLSHWYGALIFAGIAAHYAWL</sequence>
<dbReference type="Gene3D" id="1.20.120.1780">
    <property type="entry name" value="UbiA prenyltransferase"/>
    <property type="match status" value="1"/>
</dbReference>
<dbReference type="GO" id="GO:0006744">
    <property type="term" value="P:ubiquinone biosynthetic process"/>
    <property type="evidence" value="ECO:0007669"/>
    <property type="project" value="UniProtKB-UniRule"/>
</dbReference>
<dbReference type="InterPro" id="IPR000537">
    <property type="entry name" value="UbiA_prenyltransferase"/>
</dbReference>
<keyword evidence="8 12" id="KW-0812">Transmembrane</keyword>
<protein>
    <recommendedName>
        <fullName evidence="12 13">4-hydroxybenzoate octaprenyltransferase</fullName>
        <ecNumber evidence="12 13">2.5.1.39</ecNumber>
    </recommendedName>
    <alternativeName>
        <fullName evidence="12">4-HB polyprenyltransferase</fullName>
    </alternativeName>
</protein>
<dbReference type="RefSeq" id="WP_094059228.1">
    <property type="nucleotide sequence ID" value="NZ_CP022530.1"/>
</dbReference>
<keyword evidence="4 12" id="KW-1003">Cell membrane</keyword>
<dbReference type="FunFam" id="1.20.120.1780:FF:000001">
    <property type="entry name" value="4-hydroxybenzoate octaprenyltransferase"/>
    <property type="match status" value="1"/>
</dbReference>
<reference evidence="14 15" key="1">
    <citation type="submission" date="2017-07" db="EMBL/GenBank/DDBJ databases">
        <title>Annotated genome sequence of Bacterioplanes sanyensis isolated from Red Sea.</title>
        <authorList>
            <person name="Rehman Z.U."/>
        </authorList>
    </citation>
    <scope>NUCLEOTIDE SEQUENCE [LARGE SCALE GENOMIC DNA]</scope>
    <source>
        <strain evidence="14 15">NV9</strain>
    </source>
</reference>
<comment type="subcellular location">
    <subcellularLocation>
        <location evidence="12">Cell inner membrane</location>
        <topology evidence="12">Multi-pass membrane protein</topology>
    </subcellularLocation>
    <subcellularLocation>
        <location evidence="2">Membrane</location>
        <topology evidence="2">Multi-pass membrane protein</topology>
    </subcellularLocation>
</comment>
<dbReference type="GO" id="GO:0005886">
    <property type="term" value="C:plasma membrane"/>
    <property type="evidence" value="ECO:0007669"/>
    <property type="project" value="UniProtKB-SubCell"/>
</dbReference>
<comment type="similarity">
    <text evidence="3 12">Belongs to the UbiA prenyltransferase family.</text>
</comment>
<dbReference type="InterPro" id="IPR006370">
    <property type="entry name" value="HB_polyprenyltransferase-like"/>
</dbReference>
<feature type="transmembrane region" description="Helical" evidence="12">
    <location>
        <begin position="241"/>
        <end position="263"/>
    </location>
</feature>
<evidence type="ECO:0000256" key="5">
    <source>
        <dbReference type="ARBA" id="ARBA00022519"/>
    </source>
</evidence>
<organism evidence="14 15">
    <name type="scientific">Bacterioplanes sanyensis</name>
    <dbReference type="NCBI Taxonomy" id="1249553"/>
    <lineage>
        <taxon>Bacteria</taxon>
        <taxon>Pseudomonadati</taxon>
        <taxon>Pseudomonadota</taxon>
        <taxon>Gammaproteobacteria</taxon>
        <taxon>Oceanospirillales</taxon>
        <taxon>Oceanospirillaceae</taxon>
        <taxon>Bacterioplanes</taxon>
    </lineage>
</organism>
<dbReference type="KEGG" id="bsan:CHH28_04740"/>
<feature type="transmembrane region" description="Helical" evidence="12">
    <location>
        <begin position="150"/>
        <end position="168"/>
    </location>
</feature>
<dbReference type="AlphaFoldDB" id="A0A222FGZ8"/>
<dbReference type="Pfam" id="PF01040">
    <property type="entry name" value="UbiA"/>
    <property type="match status" value="1"/>
</dbReference>
<dbReference type="FunFam" id="1.10.357.140:FF:000002">
    <property type="entry name" value="4-hydroxybenzoate octaprenyltransferase"/>
    <property type="match status" value="1"/>
</dbReference>
<evidence type="ECO:0000256" key="1">
    <source>
        <dbReference type="ARBA" id="ARBA00001946"/>
    </source>
</evidence>
<evidence type="ECO:0000256" key="13">
    <source>
        <dbReference type="NCBIfam" id="TIGR01474"/>
    </source>
</evidence>
<evidence type="ECO:0000256" key="7">
    <source>
        <dbReference type="ARBA" id="ARBA00022688"/>
    </source>
</evidence>
<proteinExistence type="inferred from homology"/>
<feature type="transmembrane region" description="Helical" evidence="12">
    <location>
        <begin position="275"/>
        <end position="295"/>
    </location>
</feature>
<dbReference type="Proteomes" id="UP000202440">
    <property type="component" value="Chromosome"/>
</dbReference>
<dbReference type="Gene3D" id="1.10.357.140">
    <property type="entry name" value="UbiA prenyltransferase"/>
    <property type="match status" value="1"/>
</dbReference>
<keyword evidence="5 12" id="KW-0997">Cell inner membrane</keyword>
<evidence type="ECO:0000256" key="2">
    <source>
        <dbReference type="ARBA" id="ARBA00004141"/>
    </source>
</evidence>
<feature type="transmembrane region" description="Helical" evidence="12">
    <location>
        <begin position="174"/>
        <end position="196"/>
    </location>
</feature>
<dbReference type="NCBIfam" id="TIGR01474">
    <property type="entry name" value="ubiA_proteo"/>
    <property type="match status" value="1"/>
</dbReference>
<gene>
    <name evidence="12" type="primary">ubiA</name>
    <name evidence="14" type="ORF">CHH28_04740</name>
</gene>
<dbReference type="InterPro" id="IPR030470">
    <property type="entry name" value="UbiA_prenylTrfase_CS"/>
</dbReference>
<dbReference type="EC" id="2.5.1.39" evidence="12 13"/>
<dbReference type="InterPro" id="IPR039653">
    <property type="entry name" value="Prenyltransferase"/>
</dbReference>
<keyword evidence="11 12" id="KW-0472">Membrane</keyword>
<dbReference type="GO" id="GO:0008412">
    <property type="term" value="F:4-hydroxybenzoate polyprenyltransferase activity"/>
    <property type="evidence" value="ECO:0007669"/>
    <property type="project" value="UniProtKB-UniRule"/>
</dbReference>
<evidence type="ECO:0000256" key="9">
    <source>
        <dbReference type="ARBA" id="ARBA00022842"/>
    </source>
</evidence>
<comment type="function">
    <text evidence="12">Catalyzes the prenylation of para-hydroxybenzoate (PHB) with an all-trans polyprenyl group. Mediates the second step in the final reaction sequence of ubiquinone-8 (UQ-8) biosynthesis, which is the condensation of the polyisoprenoid side chain with PHB, generating the first membrane-bound Q intermediate 3-octaprenyl-4-hydroxybenzoate.</text>
</comment>
<dbReference type="PROSITE" id="PS00943">
    <property type="entry name" value="UBIA"/>
    <property type="match status" value="1"/>
</dbReference>
<keyword evidence="10 12" id="KW-1133">Transmembrane helix</keyword>
<evidence type="ECO:0000256" key="6">
    <source>
        <dbReference type="ARBA" id="ARBA00022679"/>
    </source>
</evidence>
<dbReference type="PANTHER" id="PTHR11048:SF28">
    <property type="entry name" value="4-HYDROXYBENZOATE POLYPRENYLTRANSFERASE, MITOCHONDRIAL"/>
    <property type="match status" value="1"/>
</dbReference>
<evidence type="ECO:0000313" key="14">
    <source>
        <dbReference type="EMBL" id="ASP38029.1"/>
    </source>
</evidence>
<accession>A0A222FGZ8</accession>
<evidence type="ECO:0000256" key="8">
    <source>
        <dbReference type="ARBA" id="ARBA00022692"/>
    </source>
</evidence>
<keyword evidence="9 12" id="KW-0460">Magnesium</keyword>
<feature type="transmembrane region" description="Helical" evidence="12">
    <location>
        <begin position="216"/>
        <end position="235"/>
    </location>
</feature>
<dbReference type="HAMAP" id="MF_01635">
    <property type="entry name" value="UbiA"/>
    <property type="match status" value="1"/>
</dbReference>
<dbReference type="OrthoDB" id="9782418at2"/>
<comment type="cofactor">
    <cofactor evidence="1 12">
        <name>Mg(2+)</name>
        <dbReference type="ChEBI" id="CHEBI:18420"/>
    </cofactor>
</comment>
<feature type="transmembrane region" description="Helical" evidence="12">
    <location>
        <begin position="97"/>
        <end position="117"/>
    </location>
</feature>
<dbReference type="CDD" id="cd13959">
    <property type="entry name" value="PT_UbiA_COQ2"/>
    <property type="match status" value="1"/>
</dbReference>
<name>A0A222FGZ8_9GAMM</name>
<comment type="catalytic activity">
    <reaction evidence="12">
        <text>all-trans-octaprenyl diphosphate + 4-hydroxybenzoate = 4-hydroxy-3-(all-trans-octaprenyl)benzoate + diphosphate</text>
        <dbReference type="Rhea" id="RHEA:27782"/>
        <dbReference type="ChEBI" id="CHEBI:1617"/>
        <dbReference type="ChEBI" id="CHEBI:17879"/>
        <dbReference type="ChEBI" id="CHEBI:33019"/>
        <dbReference type="ChEBI" id="CHEBI:57711"/>
        <dbReference type="EC" id="2.5.1.39"/>
    </reaction>
</comment>
<dbReference type="UniPathway" id="UPA00232"/>
<evidence type="ECO:0000256" key="3">
    <source>
        <dbReference type="ARBA" id="ARBA00005985"/>
    </source>
</evidence>
<dbReference type="InterPro" id="IPR044878">
    <property type="entry name" value="UbiA_sf"/>
</dbReference>
<dbReference type="EMBL" id="CP022530">
    <property type="protein sequence ID" value="ASP38029.1"/>
    <property type="molecule type" value="Genomic_DNA"/>
</dbReference>
<evidence type="ECO:0000256" key="12">
    <source>
        <dbReference type="HAMAP-Rule" id="MF_01635"/>
    </source>
</evidence>
<keyword evidence="15" id="KW-1185">Reference proteome</keyword>
<keyword evidence="7 12" id="KW-0831">Ubiquinone biosynthesis</keyword>
<keyword evidence="6 12" id="KW-0808">Transferase</keyword>
<evidence type="ECO:0000313" key="15">
    <source>
        <dbReference type="Proteomes" id="UP000202440"/>
    </source>
</evidence>
<evidence type="ECO:0000256" key="4">
    <source>
        <dbReference type="ARBA" id="ARBA00022475"/>
    </source>
</evidence>
<evidence type="ECO:0000256" key="11">
    <source>
        <dbReference type="ARBA" id="ARBA00023136"/>
    </source>
</evidence>